<evidence type="ECO:0000256" key="5">
    <source>
        <dbReference type="ARBA" id="ARBA00023136"/>
    </source>
</evidence>
<evidence type="ECO:0000256" key="6">
    <source>
        <dbReference type="ARBA" id="ARBA00023315"/>
    </source>
</evidence>
<dbReference type="EMBL" id="HBIJ01015840">
    <property type="protein sequence ID" value="CAE0369802.1"/>
    <property type="molecule type" value="Transcribed_RNA"/>
</dbReference>
<dbReference type="GO" id="GO:0019706">
    <property type="term" value="F:protein-cysteine S-palmitoyltransferase activity"/>
    <property type="evidence" value="ECO:0007669"/>
    <property type="project" value="UniProtKB-EC"/>
</dbReference>
<dbReference type="Pfam" id="PF01529">
    <property type="entry name" value="DHHC"/>
    <property type="match status" value="1"/>
</dbReference>
<dbReference type="GO" id="GO:0005794">
    <property type="term" value="C:Golgi apparatus"/>
    <property type="evidence" value="ECO:0007669"/>
    <property type="project" value="TreeGrafter"/>
</dbReference>
<dbReference type="PANTHER" id="PTHR22883:SF445">
    <property type="entry name" value="PALMITOYLTRANSFERASE"/>
    <property type="match status" value="1"/>
</dbReference>
<keyword evidence="6 7" id="KW-0012">Acyltransferase</keyword>
<accession>A0A7S3NMA0</accession>
<feature type="region of interest" description="Disordered" evidence="8">
    <location>
        <begin position="392"/>
        <end position="436"/>
    </location>
</feature>
<dbReference type="InterPro" id="IPR001594">
    <property type="entry name" value="Palmitoyltrfase_DHHC"/>
</dbReference>
<feature type="transmembrane region" description="Helical" evidence="7">
    <location>
        <begin position="271"/>
        <end position="299"/>
    </location>
</feature>
<keyword evidence="5 7" id="KW-0472">Membrane</keyword>
<keyword evidence="2 7" id="KW-0808">Transferase</keyword>
<dbReference type="AlphaFoldDB" id="A0A7S3NMA0"/>
<comment type="similarity">
    <text evidence="7">Belongs to the DHHC palmitoyltransferase family.</text>
</comment>
<proteinExistence type="inferred from homology"/>
<dbReference type="GO" id="GO:0006612">
    <property type="term" value="P:protein targeting to membrane"/>
    <property type="evidence" value="ECO:0007669"/>
    <property type="project" value="TreeGrafter"/>
</dbReference>
<evidence type="ECO:0000256" key="8">
    <source>
        <dbReference type="SAM" id="MobiDB-lite"/>
    </source>
</evidence>
<comment type="catalytic activity">
    <reaction evidence="7">
        <text>L-cysteinyl-[protein] + hexadecanoyl-CoA = S-hexadecanoyl-L-cysteinyl-[protein] + CoA</text>
        <dbReference type="Rhea" id="RHEA:36683"/>
        <dbReference type="Rhea" id="RHEA-COMP:10131"/>
        <dbReference type="Rhea" id="RHEA-COMP:11032"/>
        <dbReference type="ChEBI" id="CHEBI:29950"/>
        <dbReference type="ChEBI" id="CHEBI:57287"/>
        <dbReference type="ChEBI" id="CHEBI:57379"/>
        <dbReference type="ChEBI" id="CHEBI:74151"/>
        <dbReference type="EC" id="2.3.1.225"/>
    </reaction>
</comment>
<dbReference type="EC" id="2.3.1.225" evidence="7"/>
<feature type="transmembrane region" description="Helical" evidence="7">
    <location>
        <begin position="6"/>
        <end position="26"/>
    </location>
</feature>
<organism evidence="10">
    <name type="scientific">Aureoumbra lagunensis</name>
    <dbReference type="NCBI Taxonomy" id="44058"/>
    <lineage>
        <taxon>Eukaryota</taxon>
        <taxon>Sar</taxon>
        <taxon>Stramenopiles</taxon>
        <taxon>Ochrophyta</taxon>
        <taxon>Pelagophyceae</taxon>
        <taxon>Pelagomonadales</taxon>
        <taxon>Aureoumbra</taxon>
    </lineage>
</organism>
<dbReference type="GO" id="GO:0005783">
    <property type="term" value="C:endoplasmic reticulum"/>
    <property type="evidence" value="ECO:0007669"/>
    <property type="project" value="TreeGrafter"/>
</dbReference>
<evidence type="ECO:0000256" key="1">
    <source>
        <dbReference type="ARBA" id="ARBA00004141"/>
    </source>
</evidence>
<dbReference type="GO" id="GO:0016020">
    <property type="term" value="C:membrane"/>
    <property type="evidence" value="ECO:0007669"/>
    <property type="project" value="UniProtKB-SubCell"/>
</dbReference>
<feature type="compositionally biased region" description="Basic and acidic residues" evidence="8">
    <location>
        <begin position="419"/>
        <end position="436"/>
    </location>
</feature>
<feature type="transmembrane region" description="Helical" evidence="7">
    <location>
        <begin position="206"/>
        <end position="230"/>
    </location>
</feature>
<comment type="domain">
    <text evidence="7">The DHHC domain is required for palmitoyltransferase activity.</text>
</comment>
<feature type="transmembrane region" description="Helical" evidence="7">
    <location>
        <begin position="115"/>
        <end position="133"/>
    </location>
</feature>
<dbReference type="InterPro" id="IPR039859">
    <property type="entry name" value="PFA4/ZDH16/20/ERF2-like"/>
</dbReference>
<dbReference type="PROSITE" id="PS50216">
    <property type="entry name" value="DHHC"/>
    <property type="match status" value="1"/>
</dbReference>
<dbReference type="PANTHER" id="PTHR22883">
    <property type="entry name" value="ZINC FINGER DHHC DOMAIN CONTAINING PROTEIN"/>
    <property type="match status" value="1"/>
</dbReference>
<gene>
    <name evidence="10" type="ORF">ALAG00032_LOCUS10566</name>
</gene>
<evidence type="ECO:0000259" key="9">
    <source>
        <dbReference type="Pfam" id="PF01529"/>
    </source>
</evidence>
<evidence type="ECO:0000256" key="3">
    <source>
        <dbReference type="ARBA" id="ARBA00022692"/>
    </source>
</evidence>
<keyword evidence="3 7" id="KW-0812">Transmembrane</keyword>
<evidence type="ECO:0000256" key="2">
    <source>
        <dbReference type="ARBA" id="ARBA00022679"/>
    </source>
</evidence>
<sequence>MVSSNLIVLSLMYGIVTIWILIRLFVEPSITKESEAFDIRRVCGRLEMIERKIVGKLFLGSEERYERIKNYVFVEANPLIQIFYLLLMSGGYGLVLYDIYPRLPCGKYLSEDHKYWGILSFALCLGSFVKACVSNPGAFHNEKEALKFDFYPYDNIMYVRGRICPSHNLRKIARSKFCQYSSCNIARFDHFCPWLNKAIGQLNYRWFLLFLIIHIFTLTYGALACLVILYEYIERQHLLQATFIDTTTGKTVSANWNIVLRFLFGTQRIPIALFLVCFGMNLIVVAFFSFHLYLISLNVTTNEFFKWRKVTAYCRKHNISPLPPNIYNRGLFLNFLEVIFARPLFAIAVEKKEEMKNNLTFLNKLDEEKKQQQYNITTKRPLFFDIFASSHASSSSSSDLFSPQHEEEADDAKISVAHSKKEEEKHCTADEKHLIR</sequence>
<evidence type="ECO:0000256" key="7">
    <source>
        <dbReference type="RuleBase" id="RU079119"/>
    </source>
</evidence>
<evidence type="ECO:0000313" key="10">
    <source>
        <dbReference type="EMBL" id="CAE0369802.1"/>
    </source>
</evidence>
<reference evidence="10" key="1">
    <citation type="submission" date="2021-01" db="EMBL/GenBank/DDBJ databases">
        <authorList>
            <person name="Corre E."/>
            <person name="Pelletier E."/>
            <person name="Niang G."/>
            <person name="Scheremetjew M."/>
            <person name="Finn R."/>
            <person name="Kale V."/>
            <person name="Holt S."/>
            <person name="Cochrane G."/>
            <person name="Meng A."/>
            <person name="Brown T."/>
            <person name="Cohen L."/>
        </authorList>
    </citation>
    <scope>NUCLEOTIDE SEQUENCE</scope>
    <source>
        <strain evidence="10">CCMP1510</strain>
    </source>
</reference>
<evidence type="ECO:0000256" key="4">
    <source>
        <dbReference type="ARBA" id="ARBA00022989"/>
    </source>
</evidence>
<protein>
    <recommendedName>
        <fullName evidence="7">Palmitoyltransferase</fullName>
        <ecNumber evidence="7">2.3.1.225</ecNumber>
    </recommendedName>
</protein>
<comment type="subcellular location">
    <subcellularLocation>
        <location evidence="1">Membrane</location>
        <topology evidence="1">Multi-pass membrane protein</topology>
    </subcellularLocation>
</comment>
<keyword evidence="4 7" id="KW-1133">Transmembrane helix</keyword>
<name>A0A7S3NMA0_9STRA</name>
<feature type="transmembrane region" description="Helical" evidence="7">
    <location>
        <begin position="71"/>
        <end position="95"/>
    </location>
</feature>
<feature type="domain" description="Palmitoyltransferase DHHC" evidence="9">
    <location>
        <begin position="161"/>
        <end position="307"/>
    </location>
</feature>